<evidence type="ECO:0000313" key="2">
    <source>
        <dbReference type="Proteomes" id="UP001348641"/>
    </source>
</evidence>
<dbReference type="RefSeq" id="WP_330158840.1">
    <property type="nucleotide sequence ID" value="NZ_BAAAJA010000022.1"/>
</dbReference>
<dbReference type="EMBL" id="JAUUCC010000034">
    <property type="protein sequence ID" value="MEE2051777.1"/>
    <property type="molecule type" value="Genomic_DNA"/>
</dbReference>
<gene>
    <name evidence="1" type="ORF">Q8A49_14850</name>
</gene>
<accession>A0ABU7KT02</accession>
<comment type="caution">
    <text evidence="1">The sequence shown here is derived from an EMBL/GenBank/DDBJ whole genome shotgun (WGS) entry which is preliminary data.</text>
</comment>
<proteinExistence type="predicted"/>
<organism evidence="1 2">
    <name type="scientific">Nocardiopsis tropica</name>
    <dbReference type="NCBI Taxonomy" id="109330"/>
    <lineage>
        <taxon>Bacteria</taxon>
        <taxon>Bacillati</taxon>
        <taxon>Actinomycetota</taxon>
        <taxon>Actinomycetes</taxon>
        <taxon>Streptosporangiales</taxon>
        <taxon>Nocardiopsidaceae</taxon>
        <taxon>Nocardiopsis</taxon>
    </lineage>
</organism>
<reference evidence="1 2" key="1">
    <citation type="submission" date="2023-07" db="EMBL/GenBank/DDBJ databases">
        <authorList>
            <person name="Girao M."/>
            <person name="Carvalho M.F."/>
        </authorList>
    </citation>
    <scope>NUCLEOTIDE SEQUENCE [LARGE SCALE GENOMIC DNA]</scope>
    <source>
        <strain evidence="1 2">66/93</strain>
    </source>
</reference>
<dbReference type="Proteomes" id="UP001348641">
    <property type="component" value="Unassembled WGS sequence"/>
</dbReference>
<evidence type="ECO:0000313" key="1">
    <source>
        <dbReference type="EMBL" id="MEE2051777.1"/>
    </source>
</evidence>
<sequence>MAVTCANACTRCTNGNGWVSEEVYDSDTERLVVTDFRCECRGTLCLACQFGAACWVTGEAVTEPAGAASWWDEGGAEDFERFDD</sequence>
<protein>
    <submittedName>
        <fullName evidence="1">Uncharacterized protein</fullName>
    </submittedName>
</protein>
<name>A0ABU7KT02_9ACTN</name>